<dbReference type="Gene3D" id="3.40.50.11600">
    <property type="match status" value="1"/>
</dbReference>
<keyword evidence="5" id="KW-1185">Reference proteome</keyword>
<keyword evidence="2" id="KW-0812">Transmembrane</keyword>
<dbReference type="InterPro" id="IPR016041">
    <property type="entry name" value="Ac-CoA_synth_d_su_TIM-brl"/>
</dbReference>
<dbReference type="STRING" id="1603606.DSOUD_2468"/>
<evidence type="ECO:0000256" key="1">
    <source>
        <dbReference type="SAM" id="MobiDB-lite"/>
    </source>
</evidence>
<reference evidence="4 5" key="1">
    <citation type="submission" date="2015-07" db="EMBL/GenBank/DDBJ databases">
        <title>Isolation and Genomic Characterization of a Novel Halophilic Metal-Reducing Deltaproteobacterium from the Deep Subsurface.</title>
        <authorList>
            <person name="Badalamenti J.P."/>
            <person name="Summers Z.M."/>
            <person name="Gralnick J.A."/>
            <person name="Bond D.R."/>
        </authorList>
    </citation>
    <scope>NUCLEOTIDE SEQUENCE [LARGE SCALE GENOMIC DNA]</scope>
    <source>
        <strain evidence="4 5">WTL</strain>
    </source>
</reference>
<name>A0A0M4D2J5_9BACT</name>
<dbReference type="PATRIC" id="fig|1603606.3.peg.2667"/>
<dbReference type="GO" id="GO:0008168">
    <property type="term" value="F:methyltransferase activity"/>
    <property type="evidence" value="ECO:0007669"/>
    <property type="project" value="UniProtKB-KW"/>
</dbReference>
<keyword evidence="4" id="KW-0489">Methyltransferase</keyword>
<dbReference type="Proteomes" id="UP000057158">
    <property type="component" value="Chromosome"/>
</dbReference>
<feature type="transmembrane region" description="Helical" evidence="2">
    <location>
        <begin position="290"/>
        <end position="310"/>
    </location>
</feature>
<feature type="transmembrane region" description="Helical" evidence="2">
    <location>
        <begin position="316"/>
        <end position="335"/>
    </location>
</feature>
<feature type="transmembrane region" description="Helical" evidence="2">
    <location>
        <begin position="261"/>
        <end position="283"/>
    </location>
</feature>
<feature type="region of interest" description="Disordered" evidence="1">
    <location>
        <begin position="1"/>
        <end position="31"/>
    </location>
</feature>
<feature type="transmembrane region" description="Helical" evidence="2">
    <location>
        <begin position="234"/>
        <end position="255"/>
    </location>
</feature>
<evidence type="ECO:0000256" key="2">
    <source>
        <dbReference type="SAM" id="Phobius"/>
    </source>
</evidence>
<gene>
    <name evidence="4" type="primary">hgcA</name>
    <name evidence="4" type="ORF">DSOUD_2468</name>
</gene>
<dbReference type="Pfam" id="PF03599">
    <property type="entry name" value="CdhD"/>
    <property type="match status" value="1"/>
</dbReference>
<dbReference type="NCBIfam" id="NF040863">
    <property type="entry name" value="HgcA_corrinoid"/>
    <property type="match status" value="1"/>
</dbReference>
<protein>
    <submittedName>
        <fullName evidence="4">Acetyl-CoA synthase/corrinoid iron-sulfur protein/putative mercury methyltransferase HgcA</fullName>
    </submittedName>
</protein>
<organism evidence="4 5">
    <name type="scientific">Desulfuromonas soudanensis</name>
    <dbReference type="NCBI Taxonomy" id="1603606"/>
    <lineage>
        <taxon>Bacteria</taxon>
        <taxon>Pseudomonadati</taxon>
        <taxon>Thermodesulfobacteriota</taxon>
        <taxon>Desulfuromonadia</taxon>
        <taxon>Desulfuromonadales</taxon>
        <taxon>Desulfuromonadaceae</taxon>
        <taxon>Desulfuromonas</taxon>
    </lineage>
</organism>
<feature type="domain" description="CO dehydrogenase/acetyl-CoA synthase delta subunit TIM barrel" evidence="3">
    <location>
        <begin position="79"/>
        <end position="198"/>
    </location>
</feature>
<feature type="transmembrane region" description="Helical" evidence="2">
    <location>
        <begin position="356"/>
        <end position="374"/>
    </location>
</feature>
<keyword evidence="2" id="KW-0472">Membrane</keyword>
<proteinExistence type="predicted"/>
<keyword evidence="2" id="KW-1133">Transmembrane helix</keyword>
<dbReference type="KEGG" id="des:DSOUD_2468"/>
<evidence type="ECO:0000313" key="5">
    <source>
        <dbReference type="Proteomes" id="UP000057158"/>
    </source>
</evidence>
<evidence type="ECO:0000259" key="3">
    <source>
        <dbReference type="Pfam" id="PF03599"/>
    </source>
</evidence>
<dbReference type="EMBL" id="CP010802">
    <property type="protein sequence ID" value="ALC17221.1"/>
    <property type="molecule type" value="Genomic_DNA"/>
</dbReference>
<dbReference type="AlphaFoldDB" id="A0A0M4D2J5"/>
<evidence type="ECO:0000313" key="4">
    <source>
        <dbReference type="EMBL" id="ALC17221.1"/>
    </source>
</evidence>
<keyword evidence="4" id="KW-0808">Transferase</keyword>
<accession>A0A0M4D2J5</accession>
<dbReference type="GO" id="GO:0032259">
    <property type="term" value="P:methylation"/>
    <property type="evidence" value="ECO:0007669"/>
    <property type="project" value="UniProtKB-KW"/>
</dbReference>
<sequence>MPAAPDVEAATGEGAEVSFPPPPSPTNRGEHPGVQLWSFVTGWIETGAGPVPQVATRLEKRDIFGRWQMRWGLGRTRYRITPGLYAVGRPDSDAPVLVTANYKLTFDTLRRELQGQNLWILVLETYGINVWCAAGKGTFGTEEVVRRIRAARLEQVVRHRTLILPQLGAPGVAAHEVQRESGFRVLYGPVRASDLKAFLAADGVATAQMRRVTFTTLERLVLTPVELTGMLKTALWVSAILLVLGGIGPGVFTLGGVFTRGVAAVLALFAALLTGAVLTPVALPWIPGRAFALKGGIAGAAVATVVLLALPGKISLLEGGALLLGLSAAASYCAMNFTGSSTFTSPSGVEKEMRRAIPLQGTALLLAAIFWIAAAF</sequence>